<dbReference type="Proteomes" id="UP001152797">
    <property type="component" value="Unassembled WGS sequence"/>
</dbReference>
<dbReference type="InterPro" id="IPR011231">
    <property type="entry name" value="Phage_VT1-Sakai_H0018"/>
</dbReference>
<dbReference type="AlphaFoldDB" id="A0A9P1BI51"/>
<dbReference type="EMBL" id="CAMXCT010000001">
    <property type="protein sequence ID" value="CAI3971936.1"/>
    <property type="molecule type" value="Genomic_DNA"/>
</dbReference>
<dbReference type="Pfam" id="PF09956">
    <property type="entry name" value="Phage_cement_2"/>
    <property type="match status" value="1"/>
</dbReference>
<dbReference type="Gene3D" id="3.90.1690.10">
    <property type="entry name" value="phage-related protein like domain"/>
    <property type="match status" value="1"/>
</dbReference>
<protein>
    <submittedName>
        <fullName evidence="3">Phage capsid family protein</fullName>
    </submittedName>
</protein>
<reference evidence="2" key="2">
    <citation type="submission" date="2024-04" db="EMBL/GenBank/DDBJ databases">
        <authorList>
            <person name="Chen Y."/>
            <person name="Shah S."/>
            <person name="Dougan E. K."/>
            <person name="Thang M."/>
            <person name="Chan C."/>
        </authorList>
    </citation>
    <scope>NUCLEOTIDE SEQUENCE [LARGE SCALE GENOMIC DNA]</scope>
</reference>
<dbReference type="EMBL" id="CAMXCT020000001">
    <property type="protein sequence ID" value="CAL1125311.1"/>
    <property type="molecule type" value="Genomic_DNA"/>
</dbReference>
<evidence type="ECO:0000313" key="4">
    <source>
        <dbReference type="Proteomes" id="UP001152797"/>
    </source>
</evidence>
<proteinExistence type="predicted"/>
<dbReference type="Pfam" id="PF25209">
    <property type="entry name" value="Phage_capsid_4"/>
    <property type="match status" value="1"/>
</dbReference>
<evidence type="ECO:0000313" key="2">
    <source>
        <dbReference type="EMBL" id="CAL1125311.1"/>
    </source>
</evidence>
<accession>A0A9P1BI51</accession>
<reference evidence="1" key="1">
    <citation type="submission" date="2022-10" db="EMBL/GenBank/DDBJ databases">
        <authorList>
            <person name="Chen Y."/>
            <person name="Dougan E. K."/>
            <person name="Chan C."/>
            <person name="Rhodes N."/>
            <person name="Thang M."/>
        </authorList>
    </citation>
    <scope>NUCLEOTIDE SEQUENCE</scope>
</reference>
<gene>
    <name evidence="1" type="ORF">C1SCF055_LOCUS526</name>
</gene>
<dbReference type="EMBL" id="CAMXCT030000001">
    <property type="protein sequence ID" value="CAL4759248.1"/>
    <property type="molecule type" value="Genomic_DNA"/>
</dbReference>
<keyword evidence="4" id="KW-1185">Reference proteome</keyword>
<dbReference type="InterPro" id="IPR053738">
    <property type="entry name" value="Lambda_capsid_assembly"/>
</dbReference>
<comment type="caution">
    <text evidence="1">The sequence shown here is derived from an EMBL/GenBank/DDBJ whole genome shotgun (WGS) entry which is preliminary data.</text>
</comment>
<name>A0A9P1BI51_9DINO</name>
<evidence type="ECO:0000313" key="3">
    <source>
        <dbReference type="EMBL" id="CAL4759248.1"/>
    </source>
</evidence>
<evidence type="ECO:0000313" key="1">
    <source>
        <dbReference type="EMBL" id="CAI3971936.1"/>
    </source>
</evidence>
<sequence>MVDSMRWRYGDTHPVVMAVDSATVIEIGDLVYLNTDDALPASTVDDIGGAGPANLATAQEALHDAFLGVAMQRSRAGDTTPIRIATRGVFELDAASATFEVGDLVGADDNAGGTALENQQVIAVASENLAIGRVSRRVPAADTRVFVEIVGTINHGPEQRKASRRLRRPRFNIKYRELKRRFELDGPQRTVRHLSEALREKHLKAEDFSLRDLAETLVPDGSEWVRSLDPRSACGVTLLEAGDGVDVTAFLNITGQVIYSKIMDAYQNEAFVASQLVQTVPTRLDGEKIPGIGRTVDSGDEVHPGMPYPSLGFGEDYIETPATTKHGFIVPVTREAIFFDRTNLVLSRAAEVGEVLGLNKEKRLLDLIVGATNNYKWRGTSYDTYQASAPWINTLSSNELVDWTDVDAAEQLFADILDPNTGEPVLVQANTVLVMPAYRHAAHRVFNAAEITYQASSSETMTTAANPLGNYRVFESRLAYRRVVAAGTAAEEAKKWWFIGDFHKAFAYMENWPITVTQSPMGSEADFNNDIVVRFKASERGAAAVIDPRFVVKSTG</sequence>
<organism evidence="1">
    <name type="scientific">Cladocopium goreaui</name>
    <dbReference type="NCBI Taxonomy" id="2562237"/>
    <lineage>
        <taxon>Eukaryota</taxon>
        <taxon>Sar</taxon>
        <taxon>Alveolata</taxon>
        <taxon>Dinophyceae</taxon>
        <taxon>Suessiales</taxon>
        <taxon>Symbiodiniaceae</taxon>
        <taxon>Cladocopium</taxon>
    </lineage>
</organism>